<dbReference type="Gene3D" id="3.40.50.12780">
    <property type="entry name" value="N-terminal domain of ligase-like"/>
    <property type="match status" value="2"/>
</dbReference>
<organism evidence="4 5">
    <name type="scientific">Sphenodon punctatus</name>
    <name type="common">Tuatara</name>
    <name type="synonym">Hatteria punctata</name>
    <dbReference type="NCBI Taxonomy" id="8508"/>
    <lineage>
        <taxon>Eukaryota</taxon>
        <taxon>Metazoa</taxon>
        <taxon>Chordata</taxon>
        <taxon>Craniata</taxon>
        <taxon>Vertebrata</taxon>
        <taxon>Euteleostomi</taxon>
        <taxon>Lepidosauria</taxon>
        <taxon>Sphenodontia</taxon>
        <taxon>Sphenodontidae</taxon>
        <taxon>Sphenodon</taxon>
    </lineage>
</organism>
<dbReference type="Ensembl" id="ENSSPUT00000002846.1">
    <property type="protein sequence ID" value="ENSSPUP00000002685.1"/>
    <property type="gene ID" value="ENSSPUG00000001846.1"/>
</dbReference>
<feature type="compositionally biased region" description="Low complexity" evidence="2">
    <location>
        <begin position="152"/>
        <end position="169"/>
    </location>
</feature>
<feature type="compositionally biased region" description="Polar residues" evidence="2">
    <location>
        <begin position="126"/>
        <end position="139"/>
    </location>
</feature>
<dbReference type="InterPro" id="IPR025110">
    <property type="entry name" value="AMP-bd_C"/>
</dbReference>
<evidence type="ECO:0000313" key="5">
    <source>
        <dbReference type="Proteomes" id="UP000694392"/>
    </source>
</evidence>
<dbReference type="InterPro" id="IPR000873">
    <property type="entry name" value="AMP-dep_synth/lig_dom"/>
</dbReference>
<dbReference type="SUPFAM" id="SSF56801">
    <property type="entry name" value="Acetyl-CoA synthetase-like"/>
    <property type="match status" value="2"/>
</dbReference>
<feature type="compositionally biased region" description="Basic and acidic residues" evidence="2">
    <location>
        <begin position="63"/>
        <end position="75"/>
    </location>
</feature>
<evidence type="ECO:0000259" key="3">
    <source>
        <dbReference type="PROSITE" id="PS51912"/>
    </source>
</evidence>
<sequence length="1501" mass="165483">TELHLAKHHSSDITQKGYEKKRSKLIGAYLPQPPGVDQALPQERRTPVTPSSSSRYHRRRSSGSRDERYRSDVHTEAVQAALAKHKERKMAVPMPSKRRSLVVQTSMDAYTPPDTSSGSEDEGSVQGDSQGTPTSSQGSINMEHWISQAIHGSTTSTTSSSSTQSGGSSAAHRLADVMAQTHIENHSAPPDVTTYTSEHSIQVERPQGSTARVAPKYGNAELMETGDGVPVSSRVSAKIQQLVNTLKRPKRPPLREFFVDDFEELLEVQQPDPNQPKAEGAQMLAMRGEQLGVVTNLPPSLEAALQRWGTISPKAPCLTTMDTNGKPLYILTYGKLWTRSMKVAYNILHKLGTKQEPMVRPVDRVALVFPNNDPAAFMVAFYGCLLAEVVPVPIEVPLTRKDAGSQQIGFLLGSCGVTVALTSDACHKGLPKSPTGEIPQFKGWPKLLWFVTESKHLSKPPRDWFPHIKDANNDTAYIEYKTCKDGSVLGVTVTRIALLTHCQALTQACGYTEAETIVNVLDFKKDVGLWHGILTSVMNMMHVISIPYSLMKVNPLSWIQKVCQYKAKVACVKSRDMHWALVAHRDQRDINLSSIRMLIVADGANPWSISSCDAFLNVFQSKGLRQEVICPCASSPEALTVAIRRPTDDSNQPQGRGVLSMHGLTYGVIRVDSEEKLSVLTVQDVGLNNKSFITTKLDMCNFFYFKISGAPISEYPFIRTGLLGFIGPGGLVFVVGKMDGLMVVSGRRHNADDIVATALAVEPMKFVYRVRIAVFSVSVLHDERIVIVAEQRPDSTEEDSFQWMSRVLQAIDSIHQVGVYCLALVPANTLPKTPLGGIHLSETKQLFLEGALHPCNVLMCPHTCVTNLPKPRQKQPEIGPASVMVGNLVSGKRIAQASGRDLGQIEDNDQARKFLFLSEVLQWRAQTTPDHVLYTLLNCRGTIANSLTCVQLHKRAEKIAVMLMERGHLQDGDHVALVYPPGIDLIAAFYGCLYAGCVPITVRPPHPQNIATTLPTVKMIVEVSRSACLMTTQLICKLLRSREAAEAVDVRTWPPILDTDDLPKKRPAQIYKPSNPDTLAYLDFSVSTTGMLAGVKMSHAATSAFCRSIKLQCELYPSREVAICLDPYCGLGFVLWCLCSVYSGHQSILIPPSELETNPALWLLAVSQYKVRDTFCSYSVMELCTKGLGSQTESLKARGLDLSRVRTCVVVAEERPRIALTQSFSKLFKDLGLHPRAVSTSFGCRVNLAICLQGTSGPDPTTVYVDMRALRHDRVRLVERGSPHSLPLMESGKILPGVRIIIANPETKGTLGDSHLGEIWVHSAHNASGYFTIYGDESLQSDHFNSRLSFGDTQTIWARTGYLGFLRRTELTDANGERHDALYVVGALDEAMELRGMRYHPIDIETSVIRAHKSITECAVFTWTNLLVVVVELDGSEQEALDLVPLVTNVVLEEHYLIVGVVVVVDIGVIPINSRGEKQRMHLRDGFLADQLDPIYVAYNM</sequence>
<reference evidence="4" key="2">
    <citation type="submission" date="2025-09" db="UniProtKB">
        <authorList>
            <consortium name="Ensembl"/>
        </authorList>
    </citation>
    <scope>IDENTIFICATION</scope>
</reference>
<dbReference type="Pfam" id="PF00501">
    <property type="entry name" value="AMP-binding"/>
    <property type="match status" value="2"/>
</dbReference>
<comment type="similarity">
    <text evidence="1">Belongs to the DIP2 family.</text>
</comment>
<dbReference type="GeneTree" id="ENSGT00950000182997"/>
<dbReference type="Proteomes" id="UP000694392">
    <property type="component" value="Unplaced"/>
</dbReference>
<evidence type="ECO:0000256" key="1">
    <source>
        <dbReference type="ARBA" id="ARBA00007735"/>
    </source>
</evidence>
<feature type="domain" description="DMAP1-binding" evidence="3">
    <location>
        <begin position="1"/>
        <end position="102"/>
    </location>
</feature>
<dbReference type="Pfam" id="PF06464">
    <property type="entry name" value="DMAP_binding"/>
    <property type="match status" value="1"/>
</dbReference>
<dbReference type="PROSITE" id="PS51912">
    <property type="entry name" value="DMAP1_BIND"/>
    <property type="match status" value="1"/>
</dbReference>
<dbReference type="Gene3D" id="3.30.300.30">
    <property type="match status" value="2"/>
</dbReference>
<name>A0A8D0GBL8_SPHPU</name>
<feature type="compositionally biased region" description="Polar residues" evidence="2">
    <location>
        <begin position="102"/>
        <end position="118"/>
    </location>
</feature>
<dbReference type="PANTHER" id="PTHR22754">
    <property type="entry name" value="DISCO-INTERACTING PROTEIN 2 DIP2 -RELATED"/>
    <property type="match status" value="1"/>
</dbReference>
<evidence type="ECO:0000256" key="2">
    <source>
        <dbReference type="SAM" id="MobiDB-lite"/>
    </source>
</evidence>
<keyword evidence="5" id="KW-1185">Reference proteome</keyword>
<dbReference type="InterPro" id="IPR037337">
    <property type="entry name" value="Dip2-like_dom"/>
</dbReference>
<dbReference type="Pfam" id="PF23024">
    <property type="entry name" value="AMP-dom_DIP2-like"/>
    <property type="match status" value="1"/>
</dbReference>
<dbReference type="PANTHER" id="PTHR22754:SF33">
    <property type="entry name" value="DISCO-INTERACTING PROTEIN 2 HOMOLOG C"/>
    <property type="match status" value="1"/>
</dbReference>
<dbReference type="InterPro" id="IPR045851">
    <property type="entry name" value="AMP-bd_C_sf"/>
</dbReference>
<gene>
    <name evidence="4" type="primary">DIP2C</name>
</gene>
<evidence type="ECO:0000313" key="4">
    <source>
        <dbReference type="Ensembl" id="ENSSPUP00000002685.1"/>
    </source>
</evidence>
<feature type="region of interest" description="Disordered" evidence="2">
    <location>
        <begin position="152"/>
        <end position="171"/>
    </location>
</feature>
<proteinExistence type="inferred from homology"/>
<dbReference type="FunFam" id="3.30.300.30:FF:000003">
    <property type="entry name" value="DIP2 disco-interacting protein 2 homolog A"/>
    <property type="match status" value="1"/>
</dbReference>
<dbReference type="InterPro" id="IPR042099">
    <property type="entry name" value="ANL_N_sf"/>
</dbReference>
<dbReference type="SMART" id="SM01137">
    <property type="entry name" value="DMAP_binding"/>
    <property type="match status" value="1"/>
</dbReference>
<dbReference type="CDD" id="cd05905">
    <property type="entry name" value="Dip2"/>
    <property type="match status" value="2"/>
</dbReference>
<accession>A0A8D0GBL8</accession>
<feature type="region of interest" description="Disordered" evidence="2">
    <location>
        <begin position="28"/>
        <end position="139"/>
    </location>
</feature>
<dbReference type="InterPro" id="IPR010506">
    <property type="entry name" value="DMAP1-bd"/>
</dbReference>
<dbReference type="FunFam" id="3.30.300.30:FF:000001">
    <property type="entry name" value="DIP2 disco-interacting protein 2 homolog C"/>
    <property type="match status" value="1"/>
</dbReference>
<protein>
    <submittedName>
        <fullName evidence="4">Disco interacting C</fullName>
    </submittedName>
</protein>
<reference evidence="4" key="1">
    <citation type="submission" date="2025-08" db="UniProtKB">
        <authorList>
            <consortium name="Ensembl"/>
        </authorList>
    </citation>
    <scope>IDENTIFICATION</scope>
</reference>